<dbReference type="EMBL" id="QFQP01000002">
    <property type="protein sequence ID" value="PZR17629.1"/>
    <property type="molecule type" value="Genomic_DNA"/>
</dbReference>
<reference evidence="2 3" key="1">
    <citation type="submission" date="2017-08" db="EMBL/GenBank/DDBJ databases">
        <title>Infants hospitalized years apart are colonized by the same room-sourced microbial strains.</title>
        <authorList>
            <person name="Brooks B."/>
            <person name="Olm M.R."/>
            <person name="Firek B.A."/>
            <person name="Baker R."/>
            <person name="Thomas B.C."/>
            <person name="Morowitz M.J."/>
            <person name="Banfield J.F."/>
        </authorList>
    </citation>
    <scope>NUCLEOTIDE SEQUENCE [LARGE SCALE GENOMIC DNA]</scope>
    <source>
        <strain evidence="2">S2_003_000_R2_14</strain>
    </source>
</reference>
<dbReference type="PANTHER" id="PTHR11614">
    <property type="entry name" value="PHOSPHOLIPASE-RELATED"/>
    <property type="match status" value="1"/>
</dbReference>
<accession>A0A2W5TPN1</accession>
<evidence type="ECO:0000259" key="1">
    <source>
        <dbReference type="Pfam" id="PF12146"/>
    </source>
</evidence>
<evidence type="ECO:0000313" key="3">
    <source>
        <dbReference type="Proteomes" id="UP000249061"/>
    </source>
</evidence>
<gene>
    <name evidence="2" type="ORF">DI536_04780</name>
</gene>
<dbReference type="InterPro" id="IPR029058">
    <property type="entry name" value="AB_hydrolase_fold"/>
</dbReference>
<organism evidence="2 3">
    <name type="scientific">Archangium gephyra</name>
    <dbReference type="NCBI Taxonomy" id="48"/>
    <lineage>
        <taxon>Bacteria</taxon>
        <taxon>Pseudomonadati</taxon>
        <taxon>Myxococcota</taxon>
        <taxon>Myxococcia</taxon>
        <taxon>Myxococcales</taxon>
        <taxon>Cystobacterineae</taxon>
        <taxon>Archangiaceae</taxon>
        <taxon>Archangium</taxon>
    </lineage>
</organism>
<dbReference type="Proteomes" id="UP000249061">
    <property type="component" value="Unassembled WGS sequence"/>
</dbReference>
<dbReference type="AlphaFoldDB" id="A0A2W5TPN1"/>
<dbReference type="GO" id="GO:0016787">
    <property type="term" value="F:hydrolase activity"/>
    <property type="evidence" value="ECO:0007669"/>
    <property type="project" value="UniProtKB-KW"/>
</dbReference>
<keyword evidence="2" id="KW-0378">Hydrolase</keyword>
<proteinExistence type="predicted"/>
<protein>
    <submittedName>
        <fullName evidence="2">Alpha/beta hydrolase</fullName>
    </submittedName>
</protein>
<evidence type="ECO:0000313" key="2">
    <source>
        <dbReference type="EMBL" id="PZR17629.1"/>
    </source>
</evidence>
<name>A0A2W5TPN1_9BACT</name>
<dbReference type="InterPro" id="IPR051044">
    <property type="entry name" value="MAG_DAG_Lipase"/>
</dbReference>
<dbReference type="SUPFAM" id="SSF53474">
    <property type="entry name" value="alpha/beta-Hydrolases"/>
    <property type="match status" value="1"/>
</dbReference>
<feature type="domain" description="Serine aminopeptidase S33" evidence="1">
    <location>
        <begin position="26"/>
        <end position="261"/>
    </location>
</feature>
<dbReference type="Pfam" id="PF12146">
    <property type="entry name" value="Hydrolase_4"/>
    <property type="match status" value="1"/>
</dbReference>
<sequence length="279" mass="30862">MPRHDEGYFASKDGTRLFWSQSVPDQEPKAWLGVVHGYGDHSGRYKQPIDAFVKAGFGVLAFDYRGHGKADGARADVNTWDDYLDDMRAFVARLVDAAKGKPVFIVSHSNGSLIATHLLASNPPAEIKGAVLVAPFYALAFEPPALKLLGARLLKGLLPGLKIGNELKPQDLSRDPAWQAETRADPLYLHHTTPRWFFETQAAQARLAGLGSRITLPVFMVMGSADPVASVPAAKAFFETIGARDKTWKEYGDHRHETLMEIGREQVWDDISRWISAHC</sequence>
<dbReference type="Gene3D" id="3.40.50.1820">
    <property type="entry name" value="alpha/beta hydrolase"/>
    <property type="match status" value="1"/>
</dbReference>
<dbReference type="InterPro" id="IPR022742">
    <property type="entry name" value="Hydrolase_4"/>
</dbReference>
<comment type="caution">
    <text evidence="2">The sequence shown here is derived from an EMBL/GenBank/DDBJ whole genome shotgun (WGS) entry which is preliminary data.</text>
</comment>